<protein>
    <submittedName>
        <fullName evidence="5">AMP-binding protein</fullName>
    </submittedName>
</protein>
<dbReference type="GO" id="GO:0004467">
    <property type="term" value="F:long-chain fatty acid-CoA ligase activity"/>
    <property type="evidence" value="ECO:0007669"/>
    <property type="project" value="TreeGrafter"/>
</dbReference>
<dbReference type="Pfam" id="PF23562">
    <property type="entry name" value="AMP-binding_C_3"/>
    <property type="match status" value="1"/>
</dbReference>
<dbReference type="RefSeq" id="WP_093455110.1">
    <property type="nucleotide sequence ID" value="NZ_WTUX01000068.1"/>
</dbReference>
<gene>
    <name evidence="5" type="ORF">GQE99_20675</name>
</gene>
<dbReference type="PANTHER" id="PTHR43272">
    <property type="entry name" value="LONG-CHAIN-FATTY-ACID--COA LIGASE"/>
    <property type="match status" value="1"/>
</dbReference>
<dbReference type="EMBL" id="WTUX01000068">
    <property type="protein sequence ID" value="MZR15433.1"/>
    <property type="molecule type" value="Genomic_DNA"/>
</dbReference>
<evidence type="ECO:0000256" key="2">
    <source>
        <dbReference type="ARBA" id="ARBA00022832"/>
    </source>
</evidence>
<evidence type="ECO:0000259" key="4">
    <source>
        <dbReference type="Pfam" id="PF00501"/>
    </source>
</evidence>
<dbReference type="PROSITE" id="PS00455">
    <property type="entry name" value="AMP_BINDING"/>
    <property type="match status" value="1"/>
</dbReference>
<sequence length="614" mass="68351">MAMNDISTQNWTPPVFEIDGCDTLPKLFRQNCRKFGSAIAIRERDFGIWEEYTWTDYYHRSRQAGCALMALGVDAGDVVAIISEDNKEWVFSDLGIQCIGAVTHGLYPTLQEKQVAYQLNDSGAKVLFVEDEEQLDKYLLVQDELPGIEKVVVYDMEGLRRFSHDKVMGWEAFLELAADGAPEMHAAFETRIDAGKGEDIATLIYTSGTTGAPKGAMISHRFFLAQADNHPEMPLGPGDEILTFLPLCHAAERIISVATPIRHGITINIAESGETFNADIQEVAPTFIFAVPRVWEKFYSRISFIMNDATAFGRFAYTQALKVAERRADLLAAGKQVPLGLSLFHRAIDFLVLRNIRVELGLARAHTIVSGAAPISARLLRWFNALGVSVQEAYGQTETGIVTATVPGQSPIGSIGRAMRGVEAKLAEDGEILIRARSNFSGYLSQPEKTAETMVDGWVHTGDVGKMDDNGDLTILDRKKDIIITAGGKNITPSQLENELKFSPYISDAVIIGDKRKYLTVLIMIDQETVEKYAQDKRIPFSNYKSLCESEPIIELIGNEVDRANSGFSPVEQVKKFRLIDVLLTAEDEELTPTMKLKRNEVERKYKDLIETMY</sequence>
<name>A0A845MAZ2_9RHOB</name>
<feature type="domain" description="AMP-dependent synthetase/ligase" evidence="4">
    <location>
        <begin position="28"/>
        <end position="444"/>
    </location>
</feature>
<comment type="caution">
    <text evidence="5">The sequence shown here is derived from an EMBL/GenBank/DDBJ whole genome shotgun (WGS) entry which is preliminary data.</text>
</comment>
<keyword evidence="2" id="KW-0276">Fatty acid metabolism</keyword>
<proteinExistence type="predicted"/>
<reference evidence="5 6" key="1">
    <citation type="submission" date="2019-12" db="EMBL/GenBank/DDBJ databases">
        <title>Maritimibacter sp. nov. sp. isolated from sea sand.</title>
        <authorList>
            <person name="Kim J."/>
            <person name="Jeong S.E."/>
            <person name="Jung H.S."/>
            <person name="Jeon C.O."/>
        </authorList>
    </citation>
    <scope>NUCLEOTIDE SEQUENCE [LARGE SCALE GENOMIC DNA]</scope>
    <source>
        <strain evidence="5 6">DP07</strain>
    </source>
</reference>
<keyword evidence="6" id="KW-1185">Reference proteome</keyword>
<dbReference type="Gene3D" id="3.40.50.12780">
    <property type="entry name" value="N-terminal domain of ligase-like"/>
    <property type="match status" value="1"/>
</dbReference>
<dbReference type="SUPFAM" id="SSF56801">
    <property type="entry name" value="Acetyl-CoA synthetase-like"/>
    <property type="match status" value="1"/>
</dbReference>
<evidence type="ECO:0000313" key="5">
    <source>
        <dbReference type="EMBL" id="MZR15433.1"/>
    </source>
</evidence>
<evidence type="ECO:0000256" key="3">
    <source>
        <dbReference type="ARBA" id="ARBA00023098"/>
    </source>
</evidence>
<dbReference type="InterPro" id="IPR000873">
    <property type="entry name" value="AMP-dep_synth/lig_dom"/>
</dbReference>
<dbReference type="AlphaFoldDB" id="A0A845MAZ2"/>
<evidence type="ECO:0000256" key="1">
    <source>
        <dbReference type="ARBA" id="ARBA00022598"/>
    </source>
</evidence>
<dbReference type="GO" id="GO:0016020">
    <property type="term" value="C:membrane"/>
    <property type="evidence" value="ECO:0007669"/>
    <property type="project" value="TreeGrafter"/>
</dbReference>
<accession>A0A845MAZ2</accession>
<dbReference type="InterPro" id="IPR020845">
    <property type="entry name" value="AMP-binding_CS"/>
</dbReference>
<dbReference type="InterPro" id="IPR042099">
    <property type="entry name" value="ANL_N_sf"/>
</dbReference>
<dbReference type="PANTHER" id="PTHR43272:SF32">
    <property type="entry name" value="AMP-DEPENDENT SYNTHETASE_LIGASE DOMAIN-CONTAINING PROTEIN"/>
    <property type="match status" value="1"/>
</dbReference>
<dbReference type="Pfam" id="PF00501">
    <property type="entry name" value="AMP-binding"/>
    <property type="match status" value="1"/>
</dbReference>
<organism evidence="5 6">
    <name type="scientific">Maritimibacter harenae</name>
    <dbReference type="NCBI Taxonomy" id="2606218"/>
    <lineage>
        <taxon>Bacteria</taxon>
        <taxon>Pseudomonadati</taxon>
        <taxon>Pseudomonadota</taxon>
        <taxon>Alphaproteobacteria</taxon>
        <taxon>Rhodobacterales</taxon>
        <taxon>Roseobacteraceae</taxon>
        <taxon>Maritimibacter</taxon>
    </lineage>
</organism>
<evidence type="ECO:0000313" key="6">
    <source>
        <dbReference type="Proteomes" id="UP000467322"/>
    </source>
</evidence>
<keyword evidence="3" id="KW-0443">Lipid metabolism</keyword>
<keyword evidence="1" id="KW-0436">Ligase</keyword>
<dbReference type="Proteomes" id="UP000467322">
    <property type="component" value="Unassembled WGS sequence"/>
</dbReference>